<dbReference type="PIRSF" id="PIRSF017082">
    <property type="entry name" value="YflP"/>
    <property type="match status" value="1"/>
</dbReference>
<dbReference type="EMBL" id="QXMN01000023">
    <property type="protein sequence ID" value="RIX77745.1"/>
    <property type="molecule type" value="Genomic_DNA"/>
</dbReference>
<evidence type="ECO:0000256" key="2">
    <source>
        <dbReference type="SAM" id="SignalP"/>
    </source>
</evidence>
<dbReference type="InterPro" id="IPR005064">
    <property type="entry name" value="BUG"/>
</dbReference>
<comment type="similarity">
    <text evidence="1">Belongs to the UPF0065 (bug) family.</text>
</comment>
<gene>
    <name evidence="3" type="ORF">D3H34_18465</name>
</gene>
<dbReference type="Gene3D" id="3.40.190.10">
    <property type="entry name" value="Periplasmic binding protein-like II"/>
    <property type="match status" value="1"/>
</dbReference>
<dbReference type="InterPro" id="IPR042100">
    <property type="entry name" value="Bug_dom1"/>
</dbReference>
<organism evidence="3 4">
    <name type="scientific">Acidovorax cavernicola</name>
    <dbReference type="NCBI Taxonomy" id="1675792"/>
    <lineage>
        <taxon>Bacteria</taxon>
        <taxon>Pseudomonadati</taxon>
        <taxon>Pseudomonadota</taxon>
        <taxon>Betaproteobacteria</taxon>
        <taxon>Burkholderiales</taxon>
        <taxon>Comamonadaceae</taxon>
        <taxon>Acidovorax</taxon>
    </lineage>
</organism>
<evidence type="ECO:0000313" key="4">
    <source>
        <dbReference type="Proteomes" id="UP000265619"/>
    </source>
</evidence>
<protein>
    <submittedName>
        <fullName evidence="3">Tripartite tricarboxylate transporter substrate binding protein</fullName>
    </submittedName>
</protein>
<comment type="caution">
    <text evidence="3">The sequence shown here is derived from an EMBL/GenBank/DDBJ whole genome shotgun (WGS) entry which is preliminary data.</text>
</comment>
<dbReference type="OrthoDB" id="8678477at2"/>
<feature type="signal peptide" evidence="2">
    <location>
        <begin position="1"/>
        <end position="27"/>
    </location>
</feature>
<dbReference type="Proteomes" id="UP000265619">
    <property type="component" value="Unassembled WGS sequence"/>
</dbReference>
<keyword evidence="4" id="KW-1185">Reference proteome</keyword>
<dbReference type="PANTHER" id="PTHR42928">
    <property type="entry name" value="TRICARBOXYLATE-BINDING PROTEIN"/>
    <property type="match status" value="1"/>
</dbReference>
<keyword evidence="2" id="KW-0732">Signal</keyword>
<dbReference type="Pfam" id="PF03401">
    <property type="entry name" value="TctC"/>
    <property type="match status" value="1"/>
</dbReference>
<sequence length="325" mass="34048">MNAFRRSLTASLAAAAVLATVAAPGHATDTWPSKPVRLVVAFPAGAPGDIVSRLMQPALQKALGQPVVVDNKPGAGGNIGMQEVARATDGHTVLVGPDTMLTINPHLYRKLAFRPMEDLVPVTQLASFSQELVCFPGAGIKTLPELLAAAKAKPMSYASGGPGVPGHMAMEMLLADAGVQMQHVPYRGPSPAMQDVMGGMVPCGFLASPTVGPIIRDGKLVPIAVSGSKRLSSQPAVPTVAQAGIKGYDASFAEMMAMPRSTPPAVVARLQVEVAKALAAPELRERLATMDLEVVANTPEEAARRLRAEHQRWGQVAARVQLQLD</sequence>
<dbReference type="Gene3D" id="3.40.190.150">
    <property type="entry name" value="Bordetella uptake gene, domain 1"/>
    <property type="match status" value="1"/>
</dbReference>
<accession>A0A9X8D355</accession>
<reference evidence="3 4" key="1">
    <citation type="submission" date="2018-09" db="EMBL/GenBank/DDBJ databases">
        <title>Acidovorax cavernicola nov. sp. isolated from Gruta de las Maravillas (Aracena, Spain).</title>
        <authorList>
            <person name="Jurado V."/>
            <person name="Gutierrez-Patricio S."/>
            <person name="Gonzalez-Pimentel J.L."/>
            <person name="Miller A.Z."/>
            <person name="Laiz L."/>
            <person name="Saiz-Jimenez C."/>
        </authorList>
    </citation>
    <scope>NUCLEOTIDE SEQUENCE [LARGE SCALE GENOMIC DNA]</scope>
    <source>
        <strain evidence="3 4">1011MAR4D40.2</strain>
    </source>
</reference>
<dbReference type="SUPFAM" id="SSF53850">
    <property type="entry name" value="Periplasmic binding protein-like II"/>
    <property type="match status" value="1"/>
</dbReference>
<name>A0A9X8D355_9BURK</name>
<proteinExistence type="inferred from homology"/>
<dbReference type="AlphaFoldDB" id="A0A9X8D355"/>
<dbReference type="PANTHER" id="PTHR42928:SF5">
    <property type="entry name" value="BLR1237 PROTEIN"/>
    <property type="match status" value="1"/>
</dbReference>
<evidence type="ECO:0000256" key="1">
    <source>
        <dbReference type="ARBA" id="ARBA00006987"/>
    </source>
</evidence>
<dbReference type="RefSeq" id="WP_119555578.1">
    <property type="nucleotide sequence ID" value="NZ_QXMN01000023.1"/>
</dbReference>
<feature type="chain" id="PRO_5040909673" evidence="2">
    <location>
        <begin position="28"/>
        <end position="325"/>
    </location>
</feature>
<evidence type="ECO:0000313" key="3">
    <source>
        <dbReference type="EMBL" id="RIX77745.1"/>
    </source>
</evidence>